<dbReference type="Gene3D" id="1.10.760.10">
    <property type="entry name" value="Cytochrome c-like domain"/>
    <property type="match status" value="1"/>
</dbReference>
<accession>A0A7R9YFS8</accession>
<dbReference type="SUPFAM" id="SSF81496">
    <property type="entry name" value="Cytochrome c1 subunit of cytochrome bc1 complex (Ubiquinol-cytochrome c reductase), transmembrane anchor"/>
    <property type="match status" value="1"/>
</dbReference>
<comment type="cofactor">
    <cofactor evidence="14">
        <name>heme c</name>
        <dbReference type="ChEBI" id="CHEBI:61717"/>
    </cofactor>
    <text evidence="14">Binds 1 heme c group covalently per subunit.</text>
</comment>
<dbReference type="PRINTS" id="PR00603">
    <property type="entry name" value="CYTOCHROMEC1"/>
</dbReference>
<keyword evidence="9" id="KW-0249">Electron transport</keyword>
<dbReference type="PROSITE" id="PS51007">
    <property type="entry name" value="CYTC"/>
    <property type="match status" value="1"/>
</dbReference>
<evidence type="ECO:0000256" key="4">
    <source>
        <dbReference type="ARBA" id="ARBA00022617"/>
    </source>
</evidence>
<comment type="subcellular location">
    <subcellularLocation>
        <location evidence="1">Mitochondrion inner membrane</location>
    </subcellularLocation>
</comment>
<dbReference type="AlphaFoldDB" id="A0A7R9YFS8"/>
<comment type="similarity">
    <text evidence="2">Belongs to the cytochrome c family.</text>
</comment>
<dbReference type="GO" id="GO:0020037">
    <property type="term" value="F:heme binding"/>
    <property type="evidence" value="ECO:0007669"/>
    <property type="project" value="InterPro"/>
</dbReference>
<evidence type="ECO:0000256" key="5">
    <source>
        <dbReference type="ARBA" id="ARBA00022660"/>
    </source>
</evidence>
<evidence type="ECO:0000256" key="10">
    <source>
        <dbReference type="ARBA" id="ARBA00022989"/>
    </source>
</evidence>
<keyword evidence="13 15" id="KW-0472">Membrane</keyword>
<feature type="binding site" description="covalent" evidence="14">
    <location>
        <position position="185"/>
    </location>
    <ligand>
        <name>heme c</name>
        <dbReference type="ChEBI" id="CHEBI:61717"/>
    </ligand>
</feature>
<dbReference type="PANTHER" id="PTHR10266:SF3">
    <property type="entry name" value="CYTOCHROME C1, HEME PROTEIN, MITOCHONDRIAL"/>
    <property type="match status" value="1"/>
</dbReference>
<dbReference type="GO" id="GO:0005743">
    <property type="term" value="C:mitochondrial inner membrane"/>
    <property type="evidence" value="ECO:0007669"/>
    <property type="project" value="UniProtKB-SubCell"/>
</dbReference>
<feature type="transmembrane region" description="Helical" evidence="15">
    <location>
        <begin position="229"/>
        <end position="247"/>
    </location>
</feature>
<dbReference type="Gene3D" id="1.20.5.100">
    <property type="entry name" value="Cytochrome c1, transmembrane anchor, C-terminal"/>
    <property type="match status" value="1"/>
</dbReference>
<name>A0A7R9YFS8_9STRA</name>
<feature type="binding site" description="covalent" evidence="14">
    <location>
        <position position="62"/>
    </location>
    <ligand>
        <name>heme c</name>
        <dbReference type="ChEBI" id="CHEBI:61717"/>
    </ligand>
</feature>
<keyword evidence="6 15" id="KW-0812">Transmembrane</keyword>
<dbReference type="FunFam" id="1.10.760.10:FF:000002">
    <property type="entry name" value="Cytochrome c1, heme protein"/>
    <property type="match status" value="1"/>
</dbReference>
<dbReference type="EMBL" id="HBEA01017140">
    <property type="protein sequence ID" value="CAD8263531.1"/>
    <property type="molecule type" value="Transcribed_RNA"/>
</dbReference>
<dbReference type="GO" id="GO:0046872">
    <property type="term" value="F:metal ion binding"/>
    <property type="evidence" value="ECO:0007669"/>
    <property type="project" value="UniProtKB-KW"/>
</dbReference>
<evidence type="ECO:0000313" key="17">
    <source>
        <dbReference type="EMBL" id="CAD8263531.1"/>
    </source>
</evidence>
<dbReference type="InterPro" id="IPR036909">
    <property type="entry name" value="Cyt_c-like_dom_sf"/>
</dbReference>
<keyword evidence="3" id="KW-0813">Transport</keyword>
<evidence type="ECO:0000256" key="12">
    <source>
        <dbReference type="ARBA" id="ARBA00023128"/>
    </source>
</evidence>
<evidence type="ECO:0000256" key="14">
    <source>
        <dbReference type="PIRSR" id="PIRSR602326-1"/>
    </source>
</evidence>
<evidence type="ECO:0000259" key="16">
    <source>
        <dbReference type="PROSITE" id="PS51007"/>
    </source>
</evidence>
<evidence type="ECO:0000256" key="2">
    <source>
        <dbReference type="ARBA" id="ARBA00006488"/>
    </source>
</evidence>
<proteinExistence type="inferred from homology"/>
<gene>
    <name evidence="17" type="ORF">PPYR1160_LOCUS13033</name>
</gene>
<evidence type="ECO:0000256" key="9">
    <source>
        <dbReference type="ARBA" id="ARBA00022982"/>
    </source>
</evidence>
<keyword evidence="7 14" id="KW-0479">Metal-binding</keyword>
<dbReference type="GO" id="GO:0006122">
    <property type="term" value="P:mitochondrial electron transport, ubiquinol to cytochrome c"/>
    <property type="evidence" value="ECO:0007669"/>
    <property type="project" value="TreeGrafter"/>
</dbReference>
<organism evidence="17">
    <name type="scientific">Pinguiococcus pyrenoidosus</name>
    <dbReference type="NCBI Taxonomy" id="172671"/>
    <lineage>
        <taxon>Eukaryota</taxon>
        <taxon>Sar</taxon>
        <taxon>Stramenopiles</taxon>
        <taxon>Ochrophyta</taxon>
        <taxon>Pinguiophyceae</taxon>
        <taxon>Pinguiochrysidales</taxon>
        <taxon>Pinguiochrysidaceae</taxon>
        <taxon>Pinguiococcus</taxon>
    </lineage>
</organism>
<dbReference type="PANTHER" id="PTHR10266">
    <property type="entry name" value="CYTOCHROME C1"/>
    <property type="match status" value="1"/>
</dbReference>
<evidence type="ECO:0000256" key="3">
    <source>
        <dbReference type="ARBA" id="ARBA00022448"/>
    </source>
</evidence>
<evidence type="ECO:0000256" key="6">
    <source>
        <dbReference type="ARBA" id="ARBA00022692"/>
    </source>
</evidence>
<dbReference type="InterPro" id="IPR021157">
    <property type="entry name" value="Cyt_c1_TM_anchor_C"/>
</dbReference>
<sequence length="264" mass="28987">MLTAIRRSAGVLGAAAATTGGVAFASDDHIPSLNPGWTHNGFFSSYDYKAVRRGFQVYKEVCSSCHSLERIAFRNLVGVCFTEDQAKKLAESYEIVDGPNDEGEMFERPGKLSDYIPGPHANEEAARAANNGAYPPDLSLITKARPGGVDYIFSLLTGYVEAPEGKTMLSGLHYNPYFPGGAIAMPKQLMDGQVEYEDGTPATESQMAKDVATFLAWCAEPEHDERKKAGVRILAALFVAFLITGYYKRFRYSPLKTRQITYVK</sequence>
<evidence type="ECO:0000256" key="13">
    <source>
        <dbReference type="ARBA" id="ARBA00023136"/>
    </source>
</evidence>
<evidence type="ECO:0000256" key="7">
    <source>
        <dbReference type="ARBA" id="ARBA00022723"/>
    </source>
</evidence>
<dbReference type="Pfam" id="PF02167">
    <property type="entry name" value="Cytochrom_C1"/>
    <property type="match status" value="1"/>
</dbReference>
<dbReference type="InterPro" id="IPR009056">
    <property type="entry name" value="Cyt_c-like_dom"/>
</dbReference>
<keyword evidence="5" id="KW-0679">Respiratory chain</keyword>
<keyword evidence="10 15" id="KW-1133">Transmembrane helix</keyword>
<keyword evidence="11 14" id="KW-0408">Iron</keyword>
<keyword evidence="4 14" id="KW-0349">Heme</keyword>
<dbReference type="InterPro" id="IPR002326">
    <property type="entry name" value="Cyt_c1"/>
</dbReference>
<keyword evidence="8" id="KW-0999">Mitochondrion inner membrane</keyword>
<evidence type="ECO:0000256" key="15">
    <source>
        <dbReference type="SAM" id="Phobius"/>
    </source>
</evidence>
<feature type="binding site" description="covalent" evidence="14">
    <location>
        <position position="65"/>
    </location>
    <ligand>
        <name>heme c</name>
        <dbReference type="ChEBI" id="CHEBI:61717"/>
    </ligand>
</feature>
<feature type="binding site" description="covalent" evidence="14">
    <location>
        <position position="66"/>
    </location>
    <ligand>
        <name>heme c</name>
        <dbReference type="ChEBI" id="CHEBI:61717"/>
    </ligand>
</feature>
<dbReference type="GO" id="GO:0009055">
    <property type="term" value="F:electron transfer activity"/>
    <property type="evidence" value="ECO:0007669"/>
    <property type="project" value="InterPro"/>
</dbReference>
<reference evidence="17" key="1">
    <citation type="submission" date="2021-01" db="EMBL/GenBank/DDBJ databases">
        <authorList>
            <person name="Corre E."/>
            <person name="Pelletier E."/>
            <person name="Niang G."/>
            <person name="Scheremetjew M."/>
            <person name="Finn R."/>
            <person name="Kale V."/>
            <person name="Holt S."/>
            <person name="Cochrane G."/>
            <person name="Meng A."/>
            <person name="Brown T."/>
            <person name="Cohen L."/>
        </authorList>
    </citation>
    <scope>NUCLEOTIDE SEQUENCE</scope>
    <source>
        <strain evidence="17">CCMP2078</strain>
    </source>
</reference>
<protein>
    <recommendedName>
        <fullName evidence="16">Cytochrome c domain-containing protein</fullName>
    </recommendedName>
</protein>
<evidence type="ECO:0000256" key="11">
    <source>
        <dbReference type="ARBA" id="ARBA00023004"/>
    </source>
</evidence>
<dbReference type="SUPFAM" id="SSF46626">
    <property type="entry name" value="Cytochrome c"/>
    <property type="match status" value="1"/>
</dbReference>
<evidence type="ECO:0000256" key="1">
    <source>
        <dbReference type="ARBA" id="ARBA00004273"/>
    </source>
</evidence>
<evidence type="ECO:0000256" key="8">
    <source>
        <dbReference type="ARBA" id="ARBA00022792"/>
    </source>
</evidence>
<feature type="domain" description="Cytochrome c" evidence="16">
    <location>
        <begin position="49"/>
        <end position="201"/>
    </location>
</feature>
<keyword evidence="12" id="KW-0496">Mitochondrion</keyword>